<keyword evidence="4" id="KW-1185">Reference proteome</keyword>
<feature type="domain" description="Phospholipase/carboxylesterase/thioesterase" evidence="2">
    <location>
        <begin position="11"/>
        <end position="241"/>
    </location>
</feature>
<comment type="caution">
    <text evidence="3">The sequence shown here is derived from an EMBL/GenBank/DDBJ whole genome shotgun (WGS) entry which is preliminary data.</text>
</comment>
<dbReference type="GO" id="GO:0008474">
    <property type="term" value="F:palmitoyl-(protein) hydrolase activity"/>
    <property type="evidence" value="ECO:0007669"/>
    <property type="project" value="TreeGrafter"/>
</dbReference>
<dbReference type="InterPro" id="IPR050565">
    <property type="entry name" value="LYPA1-2/EST-like"/>
</dbReference>
<dbReference type="Gene3D" id="3.40.50.1820">
    <property type="entry name" value="alpha/beta hydrolase"/>
    <property type="match status" value="1"/>
</dbReference>
<dbReference type="InterPro" id="IPR029058">
    <property type="entry name" value="AB_hydrolase_fold"/>
</dbReference>
<evidence type="ECO:0000313" key="3">
    <source>
        <dbReference type="EMBL" id="KAK0385952.1"/>
    </source>
</evidence>
<evidence type="ECO:0000259" key="2">
    <source>
        <dbReference type="Pfam" id="PF02230"/>
    </source>
</evidence>
<comment type="similarity">
    <text evidence="1">Belongs to the AB hydrolase superfamily. AB hydrolase 2 family.</text>
</comment>
<dbReference type="SUPFAM" id="SSF53474">
    <property type="entry name" value="alpha/beta-Hydrolases"/>
    <property type="match status" value="1"/>
</dbReference>
<accession>A0AA39L6J0</accession>
<proteinExistence type="inferred from homology"/>
<dbReference type="PANTHER" id="PTHR10655:SF63">
    <property type="entry name" value="PHOSPHOLIPASE_CARBOXYLESTERASE_THIOESTERASE DOMAIN-CONTAINING PROTEIN"/>
    <property type="match status" value="1"/>
</dbReference>
<evidence type="ECO:0000313" key="4">
    <source>
        <dbReference type="Proteomes" id="UP001175261"/>
    </source>
</evidence>
<dbReference type="PANTHER" id="PTHR10655">
    <property type="entry name" value="LYSOPHOSPHOLIPASE-RELATED"/>
    <property type="match status" value="1"/>
</dbReference>
<reference evidence="3" key="1">
    <citation type="submission" date="2022-10" db="EMBL/GenBank/DDBJ databases">
        <title>Determination and structural analysis of whole genome sequence of Sarocladium strictum F4-1.</title>
        <authorList>
            <person name="Hu L."/>
            <person name="Jiang Y."/>
        </authorList>
    </citation>
    <scope>NUCLEOTIDE SEQUENCE</scope>
    <source>
        <strain evidence="3">F4-1</strain>
    </source>
</reference>
<organism evidence="3 4">
    <name type="scientific">Sarocladium strictum</name>
    <name type="common">Black bundle disease fungus</name>
    <name type="synonym">Acremonium strictum</name>
    <dbReference type="NCBI Taxonomy" id="5046"/>
    <lineage>
        <taxon>Eukaryota</taxon>
        <taxon>Fungi</taxon>
        <taxon>Dikarya</taxon>
        <taxon>Ascomycota</taxon>
        <taxon>Pezizomycotina</taxon>
        <taxon>Sordariomycetes</taxon>
        <taxon>Hypocreomycetidae</taxon>
        <taxon>Hypocreales</taxon>
        <taxon>Sarocladiaceae</taxon>
        <taxon>Sarocladium</taxon>
    </lineage>
</organism>
<gene>
    <name evidence="3" type="ORF">NLU13_7127</name>
</gene>
<dbReference type="InterPro" id="IPR003140">
    <property type="entry name" value="PLipase/COase/thioEstase"/>
</dbReference>
<dbReference type="GO" id="GO:0005737">
    <property type="term" value="C:cytoplasm"/>
    <property type="evidence" value="ECO:0007669"/>
    <property type="project" value="TreeGrafter"/>
</dbReference>
<evidence type="ECO:0000256" key="1">
    <source>
        <dbReference type="ARBA" id="ARBA00006499"/>
    </source>
</evidence>
<name>A0AA39L6J0_SARSR</name>
<sequence length="254" mass="27931">MRASVHLDPIPSNSHTHTVIFLHGRGGSASALSESFFDSLDSRGRNLRDLFPSFRWVFPKAPLCRPWFDVADAKDLSVNEELQVGGLHASVEALKSIIAEEAEKLHGKYVRLILAGISQGASAAIHTLLHLDKSHFAGFDPPRLGAFVGFCSRLPLPGQTLKQTRSMRDSGSGPDRSSVLSNTPILLEHSIDDPLAKVEDGRILRDALYDRGAHVEWIEYPAGGHWIQSPQGIEDAADFLRRALELTPDDTDLR</sequence>
<dbReference type="Pfam" id="PF02230">
    <property type="entry name" value="Abhydrolase_2"/>
    <property type="match status" value="1"/>
</dbReference>
<dbReference type="EMBL" id="JAPDFR010000006">
    <property type="protein sequence ID" value="KAK0385952.1"/>
    <property type="molecule type" value="Genomic_DNA"/>
</dbReference>
<protein>
    <recommendedName>
        <fullName evidence="2">Phospholipase/carboxylesterase/thioesterase domain-containing protein</fullName>
    </recommendedName>
</protein>
<dbReference type="Proteomes" id="UP001175261">
    <property type="component" value="Unassembled WGS sequence"/>
</dbReference>
<dbReference type="GO" id="GO:0052689">
    <property type="term" value="F:carboxylic ester hydrolase activity"/>
    <property type="evidence" value="ECO:0007669"/>
    <property type="project" value="TreeGrafter"/>
</dbReference>
<dbReference type="AlphaFoldDB" id="A0AA39L6J0"/>